<comment type="caution">
    <text evidence="2">The sequence shown here is derived from an EMBL/GenBank/DDBJ whole genome shotgun (WGS) entry which is preliminary data.</text>
</comment>
<dbReference type="EMBL" id="JANPWB010000016">
    <property type="protein sequence ID" value="KAJ1080303.1"/>
    <property type="molecule type" value="Genomic_DNA"/>
</dbReference>
<dbReference type="Proteomes" id="UP001066276">
    <property type="component" value="Chromosome 12"/>
</dbReference>
<organism evidence="2 3">
    <name type="scientific">Pleurodeles waltl</name>
    <name type="common">Iberian ribbed newt</name>
    <dbReference type="NCBI Taxonomy" id="8319"/>
    <lineage>
        <taxon>Eukaryota</taxon>
        <taxon>Metazoa</taxon>
        <taxon>Chordata</taxon>
        <taxon>Craniata</taxon>
        <taxon>Vertebrata</taxon>
        <taxon>Euteleostomi</taxon>
        <taxon>Amphibia</taxon>
        <taxon>Batrachia</taxon>
        <taxon>Caudata</taxon>
        <taxon>Salamandroidea</taxon>
        <taxon>Salamandridae</taxon>
        <taxon>Pleurodelinae</taxon>
        <taxon>Pleurodeles</taxon>
    </lineage>
</organism>
<accession>A0AAV7KNK5</accession>
<name>A0AAV7KNK5_PLEWA</name>
<evidence type="ECO:0000313" key="2">
    <source>
        <dbReference type="EMBL" id="KAJ1080303.1"/>
    </source>
</evidence>
<evidence type="ECO:0000313" key="3">
    <source>
        <dbReference type="Proteomes" id="UP001066276"/>
    </source>
</evidence>
<sequence length="165" mass="18937">MTTKRRRRQNATTPKGRATPKPWARGGSFTPWFKGNYTTRLLTGPLQPRCHGVLLSQAPSPTKTLADIFLNPRKVVHPSEMPDQTGADRCPARRQSTLRRLRHFRRFIIFPSLGTLLRVRERFPQALERRAPPPPSEFIKQSFWTCIASAKTCLFSDRRARGSQK</sequence>
<feature type="region of interest" description="Disordered" evidence="1">
    <location>
        <begin position="1"/>
        <end position="27"/>
    </location>
</feature>
<dbReference type="AlphaFoldDB" id="A0AAV7KNK5"/>
<proteinExistence type="predicted"/>
<keyword evidence="3" id="KW-1185">Reference proteome</keyword>
<evidence type="ECO:0000256" key="1">
    <source>
        <dbReference type="SAM" id="MobiDB-lite"/>
    </source>
</evidence>
<gene>
    <name evidence="2" type="ORF">NDU88_000522</name>
</gene>
<protein>
    <submittedName>
        <fullName evidence="2">Uncharacterized protein</fullName>
    </submittedName>
</protein>
<reference evidence="2" key="1">
    <citation type="journal article" date="2022" name="bioRxiv">
        <title>Sequencing and chromosome-scale assembly of the giantPleurodeles waltlgenome.</title>
        <authorList>
            <person name="Brown T."/>
            <person name="Elewa A."/>
            <person name="Iarovenko S."/>
            <person name="Subramanian E."/>
            <person name="Araus A.J."/>
            <person name="Petzold A."/>
            <person name="Susuki M."/>
            <person name="Suzuki K.-i.T."/>
            <person name="Hayashi T."/>
            <person name="Toyoda A."/>
            <person name="Oliveira C."/>
            <person name="Osipova E."/>
            <person name="Leigh N.D."/>
            <person name="Simon A."/>
            <person name="Yun M.H."/>
        </authorList>
    </citation>
    <scope>NUCLEOTIDE SEQUENCE</scope>
    <source>
        <strain evidence="2">20211129_DDA</strain>
        <tissue evidence="2">Liver</tissue>
    </source>
</reference>